<evidence type="ECO:0000313" key="2">
    <source>
        <dbReference type="Proteomes" id="UP001418222"/>
    </source>
</evidence>
<protein>
    <submittedName>
        <fullName evidence="1">Uncharacterized protein</fullName>
    </submittedName>
</protein>
<sequence length="120" mass="13264">MGSDWISSRLSSDGLGICDHSWPFLTAAQQQQDSPRSAGFTIKRRQEIFSNVSHFQSTQKKAETAAAFPPSITILSGGAYFTGTSDGRAQRPKSLRSQPRFGDGVACLLRSQQENRDRRE</sequence>
<comment type="caution">
    <text evidence="1">The sequence shown here is derived from an EMBL/GenBank/DDBJ whole genome shotgun (WGS) entry which is preliminary data.</text>
</comment>
<name>A0AAP0AZK5_9ASPA</name>
<keyword evidence="2" id="KW-1185">Reference proteome</keyword>
<dbReference type="AlphaFoldDB" id="A0AAP0AZK5"/>
<dbReference type="EMBL" id="JBBWWQ010000018">
    <property type="protein sequence ID" value="KAK8921344.1"/>
    <property type="molecule type" value="Genomic_DNA"/>
</dbReference>
<accession>A0AAP0AZK5</accession>
<dbReference type="Proteomes" id="UP001418222">
    <property type="component" value="Unassembled WGS sequence"/>
</dbReference>
<reference evidence="1 2" key="1">
    <citation type="journal article" date="2022" name="Nat. Plants">
        <title>Genomes of leafy and leafless Platanthera orchids illuminate the evolution of mycoheterotrophy.</title>
        <authorList>
            <person name="Li M.H."/>
            <person name="Liu K.W."/>
            <person name="Li Z."/>
            <person name="Lu H.C."/>
            <person name="Ye Q.L."/>
            <person name="Zhang D."/>
            <person name="Wang J.Y."/>
            <person name="Li Y.F."/>
            <person name="Zhong Z.M."/>
            <person name="Liu X."/>
            <person name="Yu X."/>
            <person name="Liu D.K."/>
            <person name="Tu X.D."/>
            <person name="Liu B."/>
            <person name="Hao Y."/>
            <person name="Liao X.Y."/>
            <person name="Jiang Y.T."/>
            <person name="Sun W.H."/>
            <person name="Chen J."/>
            <person name="Chen Y.Q."/>
            <person name="Ai Y."/>
            <person name="Zhai J.W."/>
            <person name="Wu S.S."/>
            <person name="Zhou Z."/>
            <person name="Hsiao Y.Y."/>
            <person name="Wu W.L."/>
            <person name="Chen Y.Y."/>
            <person name="Lin Y.F."/>
            <person name="Hsu J.L."/>
            <person name="Li C.Y."/>
            <person name="Wang Z.W."/>
            <person name="Zhao X."/>
            <person name="Zhong W.Y."/>
            <person name="Ma X.K."/>
            <person name="Ma L."/>
            <person name="Huang J."/>
            <person name="Chen G.Z."/>
            <person name="Huang M.Z."/>
            <person name="Huang L."/>
            <person name="Peng D.H."/>
            <person name="Luo Y.B."/>
            <person name="Zou S.Q."/>
            <person name="Chen S.P."/>
            <person name="Lan S."/>
            <person name="Tsai W.C."/>
            <person name="Van de Peer Y."/>
            <person name="Liu Z.J."/>
        </authorList>
    </citation>
    <scope>NUCLEOTIDE SEQUENCE [LARGE SCALE GENOMIC DNA]</scope>
    <source>
        <strain evidence="1">Lor287</strain>
    </source>
</reference>
<proteinExistence type="predicted"/>
<evidence type="ECO:0000313" key="1">
    <source>
        <dbReference type="EMBL" id="KAK8921344.1"/>
    </source>
</evidence>
<organism evidence="1 2">
    <name type="scientific">Platanthera zijinensis</name>
    <dbReference type="NCBI Taxonomy" id="2320716"/>
    <lineage>
        <taxon>Eukaryota</taxon>
        <taxon>Viridiplantae</taxon>
        <taxon>Streptophyta</taxon>
        <taxon>Embryophyta</taxon>
        <taxon>Tracheophyta</taxon>
        <taxon>Spermatophyta</taxon>
        <taxon>Magnoliopsida</taxon>
        <taxon>Liliopsida</taxon>
        <taxon>Asparagales</taxon>
        <taxon>Orchidaceae</taxon>
        <taxon>Orchidoideae</taxon>
        <taxon>Orchideae</taxon>
        <taxon>Orchidinae</taxon>
        <taxon>Platanthera</taxon>
    </lineage>
</organism>
<gene>
    <name evidence="1" type="ORF">KSP39_PZI019899</name>
</gene>